<dbReference type="InterPro" id="IPR006652">
    <property type="entry name" value="Kelch_1"/>
</dbReference>
<dbReference type="SMART" id="SM00612">
    <property type="entry name" value="Kelch"/>
    <property type="match status" value="6"/>
</dbReference>
<feature type="region of interest" description="Disordered" evidence="1">
    <location>
        <begin position="269"/>
        <end position="300"/>
    </location>
</feature>
<sequence length="839" mass="93125">MGAGRKTTTVGLKEKSEYTSTVNGSTSARNLRKADLGSVIFGCKHLTYKECMFKQLFGLPAPHFSYVKNINIGLTLFLFNYSDRKLHGIFEAASPGQLNINPYAWTSDGTESTPYAAQVRIRVRKLYHPLTENQFISIIGDNYFAPKLFWFELDRSQTKRLVDLFSSLPAFNDVISLQIPSKLNHPFKSSPTTGPIDAVGKIEDWENLDHDGWADTPRLVNTDTTGNLNYEKSHASVLRSTSASTSVIEPMANSQKLWSSLFKSSASDMNKMDPTSNMDKTDPMLNSSSHPSSPFPDKGRMDWESCLPSSVDKDGQMYQAWGLMEHEERVESISSFVSCSMQNQSIPSSQQSKLSERQYTGQESEHSELTVSELNLQKLNELNIEWQSSCGGSQHAESSMDNDNVEVPDDGPTSLMGLQEEGQRDISQTSFANNIGSEDRNSEVLGMLKQVNPSDPLALVAKLMGEVEGLKRSKMEQDRKMMILEQELVHYKLELRQFMNMLNELVPGLLYASRALEEVHVPRGQLPPGINDSVVIVGGYNGSSWMPSLDSYFPSHDRVETLSQMTFPRSHAAAVKLNGELFVLGGVHNNVYFNTVESYNPLRNQWSQQPSLNEKKGCLAGASLNDKIFAFGGGNGVQCFSEVEMFDLNLGHWISAQSMMQKRFAPAATDINGAIYVAGGYDGKAYTKSVERFDPREHTWTTVGCMKTRRGCHSLVAYNEKLYSLGGYDGEKMVSSVEILDPRFGSWVMGEQMNGPRGYSGAVVIGGKIFVFGGVNDQEEILNSVECYEDGHGWQMTNSKTLGKRCFLSALVLLQHPKVDALGNIAKAGKTRENPEGET</sequence>
<organism evidence="3 4">
    <name type="scientific">Solanum verrucosum</name>
    <dbReference type="NCBI Taxonomy" id="315347"/>
    <lineage>
        <taxon>Eukaryota</taxon>
        <taxon>Viridiplantae</taxon>
        <taxon>Streptophyta</taxon>
        <taxon>Embryophyta</taxon>
        <taxon>Tracheophyta</taxon>
        <taxon>Spermatophyta</taxon>
        <taxon>Magnoliopsida</taxon>
        <taxon>eudicotyledons</taxon>
        <taxon>Gunneridae</taxon>
        <taxon>Pentapetalae</taxon>
        <taxon>asterids</taxon>
        <taxon>lamiids</taxon>
        <taxon>Solanales</taxon>
        <taxon>Solanaceae</taxon>
        <taxon>Solanoideae</taxon>
        <taxon>Solaneae</taxon>
        <taxon>Solanum</taxon>
    </lineage>
</organism>
<feature type="domain" description="DCD" evidence="2">
    <location>
        <begin position="34"/>
        <end position="167"/>
    </location>
</feature>
<dbReference type="SMART" id="SM00767">
    <property type="entry name" value="DCD"/>
    <property type="match status" value="1"/>
</dbReference>
<dbReference type="SUPFAM" id="SSF117281">
    <property type="entry name" value="Kelch motif"/>
    <property type="match status" value="1"/>
</dbReference>
<dbReference type="Proteomes" id="UP001234989">
    <property type="component" value="Chromosome 6"/>
</dbReference>
<dbReference type="PROSITE" id="PS51222">
    <property type="entry name" value="DCD"/>
    <property type="match status" value="1"/>
</dbReference>
<feature type="compositionally biased region" description="Polar residues" evidence="1">
    <location>
        <begin position="344"/>
        <end position="362"/>
    </location>
</feature>
<evidence type="ECO:0000313" key="3">
    <source>
        <dbReference type="EMBL" id="WMV33610.1"/>
    </source>
</evidence>
<feature type="compositionally biased region" description="Polar residues" evidence="1">
    <location>
        <begin position="269"/>
        <end position="292"/>
    </location>
</feature>
<dbReference type="PANTHER" id="PTHR46034:SF23">
    <property type="entry name" value="DCD (DEVELOPMENT AND CELL DEATH) DOMAIN PROTEIN"/>
    <property type="match status" value="1"/>
</dbReference>
<dbReference type="Pfam" id="PF24681">
    <property type="entry name" value="Kelch_KLHDC2_KLHL20_DRC7"/>
    <property type="match status" value="1"/>
</dbReference>
<feature type="region of interest" description="Disordered" evidence="1">
    <location>
        <begin position="344"/>
        <end position="370"/>
    </location>
</feature>
<gene>
    <name evidence="3" type="ORF">MTR67_026995</name>
</gene>
<dbReference type="EMBL" id="CP133617">
    <property type="protein sequence ID" value="WMV33610.1"/>
    <property type="molecule type" value="Genomic_DNA"/>
</dbReference>
<feature type="compositionally biased region" description="Polar residues" evidence="1">
    <location>
        <begin position="390"/>
        <end position="402"/>
    </location>
</feature>
<evidence type="ECO:0000256" key="1">
    <source>
        <dbReference type="SAM" id="MobiDB-lite"/>
    </source>
</evidence>
<keyword evidence="4" id="KW-1185">Reference proteome</keyword>
<feature type="region of interest" description="Disordered" evidence="1">
    <location>
        <begin position="390"/>
        <end position="427"/>
    </location>
</feature>
<dbReference type="AlphaFoldDB" id="A0AAF0TZE8"/>
<protein>
    <recommendedName>
        <fullName evidence="2">DCD domain-containing protein</fullName>
    </recommendedName>
</protein>
<dbReference type="GO" id="GO:0034976">
    <property type="term" value="P:response to endoplasmic reticulum stress"/>
    <property type="evidence" value="ECO:0007669"/>
    <property type="project" value="InterPro"/>
</dbReference>
<name>A0AAF0TZE8_SOLVR</name>
<dbReference type="Pfam" id="PF10539">
    <property type="entry name" value="Dev_Cell_Death"/>
    <property type="match status" value="1"/>
</dbReference>
<accession>A0AAF0TZE8</accession>
<evidence type="ECO:0000259" key="2">
    <source>
        <dbReference type="PROSITE" id="PS51222"/>
    </source>
</evidence>
<dbReference type="Gene3D" id="2.120.10.80">
    <property type="entry name" value="Kelch-type beta propeller"/>
    <property type="match status" value="2"/>
</dbReference>
<dbReference type="PANTHER" id="PTHR46034">
    <property type="match status" value="1"/>
</dbReference>
<evidence type="ECO:0000313" key="4">
    <source>
        <dbReference type="Proteomes" id="UP001234989"/>
    </source>
</evidence>
<dbReference type="Pfam" id="PF01344">
    <property type="entry name" value="Kelch_1"/>
    <property type="match status" value="1"/>
</dbReference>
<dbReference type="InterPro" id="IPR013989">
    <property type="entry name" value="Dev_and_cell_death_domain"/>
</dbReference>
<dbReference type="InterPro" id="IPR044832">
    <property type="entry name" value="NRP-like"/>
</dbReference>
<proteinExistence type="predicted"/>
<dbReference type="InterPro" id="IPR015915">
    <property type="entry name" value="Kelch-typ_b-propeller"/>
</dbReference>
<reference evidence="3" key="1">
    <citation type="submission" date="2023-08" db="EMBL/GenBank/DDBJ databases">
        <title>A de novo genome assembly of Solanum verrucosum Schlechtendal, a Mexican diploid species geographically isolated from the other diploid A-genome species in potato relatives.</title>
        <authorList>
            <person name="Hosaka K."/>
        </authorList>
    </citation>
    <scope>NUCLEOTIDE SEQUENCE</scope>
    <source>
        <tissue evidence="3">Young leaves</tissue>
    </source>
</reference>